<evidence type="ECO:0000313" key="1">
    <source>
        <dbReference type="EMBL" id="KAJ8131012.1"/>
    </source>
</evidence>
<organism evidence="1 2">
    <name type="scientific">Lasiodiplodia mahajangana</name>
    <dbReference type="NCBI Taxonomy" id="1108764"/>
    <lineage>
        <taxon>Eukaryota</taxon>
        <taxon>Fungi</taxon>
        <taxon>Dikarya</taxon>
        <taxon>Ascomycota</taxon>
        <taxon>Pezizomycotina</taxon>
        <taxon>Dothideomycetes</taxon>
        <taxon>Dothideomycetes incertae sedis</taxon>
        <taxon>Botryosphaeriales</taxon>
        <taxon>Botryosphaeriaceae</taxon>
        <taxon>Lasiodiplodia</taxon>
    </lineage>
</organism>
<comment type="caution">
    <text evidence="1">The sequence shown here is derived from an EMBL/GenBank/DDBJ whole genome shotgun (WGS) entry which is preliminary data.</text>
</comment>
<gene>
    <name evidence="1" type="ORF">O1611_g2613</name>
</gene>
<reference evidence="1" key="1">
    <citation type="submission" date="2022-12" db="EMBL/GenBank/DDBJ databases">
        <title>Genome Sequence of Lasiodiplodia mahajangana.</title>
        <authorList>
            <person name="Buettner E."/>
        </authorList>
    </citation>
    <scope>NUCLEOTIDE SEQUENCE</scope>
    <source>
        <strain evidence="1">VT137</strain>
    </source>
</reference>
<proteinExistence type="predicted"/>
<evidence type="ECO:0000313" key="2">
    <source>
        <dbReference type="Proteomes" id="UP001153332"/>
    </source>
</evidence>
<sequence>MLFSTSLVRLVTIATIGTTHCPRGAGREARQWKGTAARHNSRPVPQTTGRAPTVGDKVMKQTKANSHLWGQRDEIGGRKEDGNMCPALKLKLNRIEKDRVGDDRRKETGAEEIMGTTEL</sequence>
<accession>A0ACC2JUK6</accession>
<protein>
    <submittedName>
        <fullName evidence="1">Uncharacterized protein</fullName>
    </submittedName>
</protein>
<dbReference type="Proteomes" id="UP001153332">
    <property type="component" value="Unassembled WGS sequence"/>
</dbReference>
<keyword evidence="2" id="KW-1185">Reference proteome</keyword>
<name>A0ACC2JUK6_9PEZI</name>
<dbReference type="EMBL" id="JAPUUL010000375">
    <property type="protein sequence ID" value="KAJ8131012.1"/>
    <property type="molecule type" value="Genomic_DNA"/>
</dbReference>